<dbReference type="EMBL" id="LPWD01000412">
    <property type="protein sequence ID" value="ODS02112.1"/>
    <property type="molecule type" value="Genomic_DNA"/>
</dbReference>
<organism evidence="1 2">
    <name type="scientific">Methyloceanibacter marginalis</name>
    <dbReference type="NCBI Taxonomy" id="1774971"/>
    <lineage>
        <taxon>Bacteria</taxon>
        <taxon>Pseudomonadati</taxon>
        <taxon>Pseudomonadota</taxon>
        <taxon>Alphaproteobacteria</taxon>
        <taxon>Hyphomicrobiales</taxon>
        <taxon>Hyphomicrobiaceae</taxon>
        <taxon>Methyloceanibacter</taxon>
    </lineage>
</organism>
<reference evidence="1 2" key="1">
    <citation type="journal article" date="2016" name="Environ. Microbiol.">
        <title>New Methyloceanibacter diversity from North Sea sediments includes methanotroph containing solely the soluble methane monooxygenase.</title>
        <authorList>
            <person name="Vekeman B."/>
            <person name="Kerckhof F.M."/>
            <person name="Cremers G."/>
            <person name="de Vos P."/>
            <person name="Vandamme P."/>
            <person name="Boon N."/>
            <person name="Op den Camp H.J."/>
            <person name="Heylen K."/>
        </authorList>
    </citation>
    <scope>NUCLEOTIDE SEQUENCE [LARGE SCALE GENOMIC DNA]</scope>
    <source>
        <strain evidence="1 2">R-67177</strain>
    </source>
</reference>
<gene>
    <name evidence="1" type="ORF">AUC71_02285</name>
</gene>
<comment type="caution">
    <text evidence="1">The sequence shown here is derived from an EMBL/GenBank/DDBJ whole genome shotgun (WGS) entry which is preliminary data.</text>
</comment>
<dbReference type="Proteomes" id="UP000095042">
    <property type="component" value="Unassembled WGS sequence"/>
</dbReference>
<keyword evidence="2" id="KW-1185">Reference proteome</keyword>
<evidence type="ECO:0000313" key="2">
    <source>
        <dbReference type="Proteomes" id="UP000095042"/>
    </source>
</evidence>
<evidence type="ECO:0008006" key="3">
    <source>
        <dbReference type="Google" id="ProtNLM"/>
    </source>
</evidence>
<dbReference type="RefSeq" id="WP_069624705.1">
    <property type="nucleotide sequence ID" value="NZ_LPWD01000412.1"/>
</dbReference>
<dbReference type="Gene3D" id="3.40.50.150">
    <property type="entry name" value="Vaccinia Virus protein VP39"/>
    <property type="match status" value="1"/>
</dbReference>
<proteinExistence type="predicted"/>
<evidence type="ECO:0000313" key="1">
    <source>
        <dbReference type="EMBL" id="ODS02112.1"/>
    </source>
</evidence>
<dbReference type="AlphaFoldDB" id="A0A1E3W9C6"/>
<protein>
    <recommendedName>
        <fullName evidence="3">O-methyltransferase domain-containing protein</fullName>
    </recommendedName>
</protein>
<name>A0A1E3W9C6_9HYPH</name>
<sequence>MREAARVLIPGGTFALVDNVSPSDEDLAARYNAFEKLRDPSHGRCLALAEWCELIGDAGLTLVSSEVMDQDIPFGPGSSVCAALPRPSRA</sequence>
<dbReference type="SUPFAM" id="SSF53335">
    <property type="entry name" value="S-adenosyl-L-methionine-dependent methyltransferases"/>
    <property type="match status" value="1"/>
</dbReference>
<dbReference type="InterPro" id="IPR029063">
    <property type="entry name" value="SAM-dependent_MTases_sf"/>
</dbReference>
<accession>A0A1E3W9C6</accession>